<organism evidence="4 5">
    <name type="scientific">Candidatus Competibacter phosphatis</name>
    <dbReference type="NCBI Taxonomy" id="221280"/>
    <lineage>
        <taxon>Bacteria</taxon>
        <taxon>Pseudomonadati</taxon>
        <taxon>Pseudomonadota</taxon>
        <taxon>Gammaproteobacteria</taxon>
        <taxon>Candidatus Competibacteraceae</taxon>
        <taxon>Candidatus Competibacter</taxon>
    </lineage>
</organism>
<dbReference type="InterPro" id="IPR009057">
    <property type="entry name" value="Homeodomain-like_sf"/>
</dbReference>
<feature type="domain" description="HTH tetR-type" evidence="3">
    <location>
        <begin position="1"/>
        <end position="61"/>
    </location>
</feature>
<evidence type="ECO:0000313" key="5">
    <source>
        <dbReference type="Proteomes" id="UP000760480"/>
    </source>
</evidence>
<protein>
    <submittedName>
        <fullName evidence="4">TetR/AcrR family transcriptional regulator</fullName>
    </submittedName>
</protein>
<dbReference type="PROSITE" id="PS50977">
    <property type="entry name" value="HTH_TETR_2"/>
    <property type="match status" value="1"/>
</dbReference>
<proteinExistence type="predicted"/>
<feature type="DNA-binding region" description="H-T-H motif" evidence="2">
    <location>
        <begin position="24"/>
        <end position="43"/>
    </location>
</feature>
<dbReference type="Gene3D" id="1.10.357.10">
    <property type="entry name" value="Tetracycline Repressor, domain 2"/>
    <property type="match status" value="1"/>
</dbReference>
<dbReference type="Proteomes" id="UP000760480">
    <property type="component" value="Unassembled WGS sequence"/>
</dbReference>
<name>A0ABX1TQY5_9GAMM</name>
<evidence type="ECO:0000256" key="1">
    <source>
        <dbReference type="ARBA" id="ARBA00023125"/>
    </source>
</evidence>
<sequence length="212" mass="24724">MKTRDRILQTSLRLFNECGEPRITTNHIADEMDISPGNLYYHFRNKDEIVALLFQQFERRMEAALQAPQRRVPDMEDMWLYLHLVFETIWEYRFLYRDLNNILNRSKKLRTHFRRILERKMSTATAICRGLVEAGIMTATREDITALTRNIAVVATYWLNFQSIGTGTVAPNCDSDSNHLACGVYQVLSLVSPFLNDEARQLLGQISREYLS</sequence>
<reference evidence="4 5" key="1">
    <citation type="submission" date="2019-03" db="EMBL/GenBank/DDBJ databases">
        <title>Metabolic reconstructions from genomes of highly enriched 'Candidatus Accumulibacter' and 'Candidatus Competibacter' bioreactor populations.</title>
        <authorList>
            <person name="Annavajhala M.K."/>
            <person name="Welles L."/>
            <person name="Abbas B."/>
            <person name="Sorokin D."/>
            <person name="Park H."/>
            <person name="Van Loosdrecht M."/>
            <person name="Chandran K."/>
        </authorList>
    </citation>
    <scope>NUCLEOTIDE SEQUENCE [LARGE SCALE GENOMIC DNA]</scope>
    <source>
        <strain evidence="4 5">SBR_G</strain>
    </source>
</reference>
<keyword evidence="1 2" id="KW-0238">DNA-binding</keyword>
<dbReference type="EMBL" id="SPMZ01000051">
    <property type="protein sequence ID" value="NMQ20508.1"/>
    <property type="molecule type" value="Genomic_DNA"/>
</dbReference>
<keyword evidence="5" id="KW-1185">Reference proteome</keyword>
<dbReference type="PANTHER" id="PTHR43479">
    <property type="entry name" value="ACREF/ENVCD OPERON REPRESSOR-RELATED"/>
    <property type="match status" value="1"/>
</dbReference>
<gene>
    <name evidence="4" type="ORF">E4P82_15690</name>
</gene>
<evidence type="ECO:0000259" key="3">
    <source>
        <dbReference type="PROSITE" id="PS50977"/>
    </source>
</evidence>
<dbReference type="RefSeq" id="WP_169249777.1">
    <property type="nucleotide sequence ID" value="NZ_SPMZ01000051.1"/>
</dbReference>
<dbReference type="SUPFAM" id="SSF46689">
    <property type="entry name" value="Homeodomain-like"/>
    <property type="match status" value="1"/>
</dbReference>
<dbReference type="InterPro" id="IPR001647">
    <property type="entry name" value="HTH_TetR"/>
</dbReference>
<dbReference type="InterPro" id="IPR025722">
    <property type="entry name" value="TetR"/>
</dbReference>
<accession>A0ABX1TQY5</accession>
<dbReference type="PANTHER" id="PTHR43479:SF12">
    <property type="entry name" value="TRANSCRIPTIONAL REGULATORY PROTEIN"/>
    <property type="match status" value="1"/>
</dbReference>
<dbReference type="InterPro" id="IPR050624">
    <property type="entry name" value="HTH-type_Tx_Regulator"/>
</dbReference>
<evidence type="ECO:0000313" key="4">
    <source>
        <dbReference type="EMBL" id="NMQ20508.1"/>
    </source>
</evidence>
<dbReference type="PRINTS" id="PR00455">
    <property type="entry name" value="HTHTETR"/>
</dbReference>
<comment type="caution">
    <text evidence="4">The sequence shown here is derived from an EMBL/GenBank/DDBJ whole genome shotgun (WGS) entry which is preliminary data.</text>
</comment>
<dbReference type="Pfam" id="PF13972">
    <property type="entry name" value="TetR"/>
    <property type="match status" value="1"/>
</dbReference>
<dbReference type="Pfam" id="PF00440">
    <property type="entry name" value="TetR_N"/>
    <property type="match status" value="1"/>
</dbReference>
<evidence type="ECO:0000256" key="2">
    <source>
        <dbReference type="PROSITE-ProRule" id="PRU00335"/>
    </source>
</evidence>